<dbReference type="GO" id="GO:0003700">
    <property type="term" value="F:DNA-binding transcription factor activity"/>
    <property type="evidence" value="ECO:0007669"/>
    <property type="project" value="InterPro"/>
</dbReference>
<dbReference type="PANTHER" id="PTHR33388">
    <property type="entry name" value="OS01G0212500 PROTEIN"/>
    <property type="match status" value="1"/>
</dbReference>
<accession>A0A484JZ96</accession>
<keyword evidence="1" id="KW-0678">Repressor</keyword>
<dbReference type="InterPro" id="IPR040356">
    <property type="entry name" value="SPEAR"/>
</dbReference>
<feature type="compositionally biased region" description="Low complexity" evidence="4">
    <location>
        <begin position="262"/>
        <end position="279"/>
    </location>
</feature>
<feature type="region of interest" description="Disordered" evidence="4">
    <location>
        <begin position="245"/>
        <end position="293"/>
    </location>
</feature>
<sequence length="301" mass="32543">MPTRSSEMTRHGGRRKAKTAAAAARKKKKQPQRGMGVAQLELLMRDPAALKKTTNDDDNVTPPPPLHYSPVVLSPASAVSAAAMSNKNTAGIPSLPPLQFPKLASYGCYGAEQLFPSYSHLLHHPHDLYGLIGSSANNPTTHFNVILESSKDLSATPNFSFNNSSICNLCQQETLLNDRNSGCNLNAIQENQYYFTGFSPKPLYHAGCAFKQGGAAAEKNKKKMKRSSSSSSKGVVEYEFFPEKSSSFGSHDDDDDDDDDMVMMMSTPTVTTRPSSPDVAAMGSFDGSSSTTVDLSLRLSY</sequence>
<name>A0A484JZ96_9ASTE</name>
<organism evidence="5 6">
    <name type="scientific">Cuscuta campestris</name>
    <dbReference type="NCBI Taxonomy" id="132261"/>
    <lineage>
        <taxon>Eukaryota</taxon>
        <taxon>Viridiplantae</taxon>
        <taxon>Streptophyta</taxon>
        <taxon>Embryophyta</taxon>
        <taxon>Tracheophyta</taxon>
        <taxon>Spermatophyta</taxon>
        <taxon>Magnoliopsida</taxon>
        <taxon>eudicotyledons</taxon>
        <taxon>Gunneridae</taxon>
        <taxon>Pentapetalae</taxon>
        <taxon>asterids</taxon>
        <taxon>lamiids</taxon>
        <taxon>Solanales</taxon>
        <taxon>Convolvulaceae</taxon>
        <taxon>Cuscuteae</taxon>
        <taxon>Cuscuta</taxon>
        <taxon>Cuscuta subgen. Grammica</taxon>
        <taxon>Cuscuta sect. Cleistogrammica</taxon>
    </lineage>
</organism>
<protein>
    <submittedName>
        <fullName evidence="5">Uncharacterized protein</fullName>
    </submittedName>
</protein>
<keyword evidence="2" id="KW-0805">Transcription regulation</keyword>
<proteinExistence type="predicted"/>
<evidence type="ECO:0000313" key="5">
    <source>
        <dbReference type="EMBL" id="VFQ58633.1"/>
    </source>
</evidence>
<feature type="compositionally biased region" description="Acidic residues" evidence="4">
    <location>
        <begin position="252"/>
        <end position="261"/>
    </location>
</feature>
<dbReference type="Proteomes" id="UP000595140">
    <property type="component" value="Unassembled WGS sequence"/>
</dbReference>
<gene>
    <name evidence="5" type="ORF">CCAM_LOCUS409</name>
</gene>
<feature type="compositionally biased region" description="Basic residues" evidence="4">
    <location>
        <begin position="11"/>
        <end position="31"/>
    </location>
</feature>
<dbReference type="EMBL" id="OOIL02000001">
    <property type="protein sequence ID" value="VFQ58633.1"/>
    <property type="molecule type" value="Genomic_DNA"/>
</dbReference>
<evidence type="ECO:0000313" key="6">
    <source>
        <dbReference type="Proteomes" id="UP000595140"/>
    </source>
</evidence>
<evidence type="ECO:0000256" key="1">
    <source>
        <dbReference type="ARBA" id="ARBA00022491"/>
    </source>
</evidence>
<reference evidence="5 6" key="1">
    <citation type="submission" date="2018-04" db="EMBL/GenBank/DDBJ databases">
        <authorList>
            <person name="Vogel A."/>
        </authorList>
    </citation>
    <scope>NUCLEOTIDE SEQUENCE [LARGE SCALE GENOMIC DNA]</scope>
</reference>
<evidence type="ECO:0000256" key="4">
    <source>
        <dbReference type="SAM" id="MobiDB-lite"/>
    </source>
</evidence>
<evidence type="ECO:0000256" key="2">
    <source>
        <dbReference type="ARBA" id="ARBA00023015"/>
    </source>
</evidence>
<dbReference type="PANTHER" id="PTHR33388:SF2">
    <property type="entry name" value="PROTEIN SPOROCYTELESS"/>
    <property type="match status" value="1"/>
</dbReference>
<keyword evidence="6" id="KW-1185">Reference proteome</keyword>
<keyword evidence="3" id="KW-0804">Transcription</keyword>
<dbReference type="AlphaFoldDB" id="A0A484JZ96"/>
<feature type="region of interest" description="Disordered" evidence="4">
    <location>
        <begin position="1"/>
        <end position="39"/>
    </location>
</feature>
<evidence type="ECO:0000256" key="3">
    <source>
        <dbReference type="ARBA" id="ARBA00023163"/>
    </source>
</evidence>